<evidence type="ECO:0000313" key="3">
    <source>
        <dbReference type="Proteomes" id="UP000242949"/>
    </source>
</evidence>
<dbReference type="InterPro" id="IPR014197">
    <property type="entry name" value="Sporulation_prot_YunB"/>
</dbReference>
<evidence type="ECO:0000256" key="1">
    <source>
        <dbReference type="SAM" id="Phobius"/>
    </source>
</evidence>
<gene>
    <name evidence="2" type="ORF">SAMN05421734_10944</name>
</gene>
<organism evidence="2 3">
    <name type="scientific">Pelagirhabdus alkalitolerans</name>
    <dbReference type="NCBI Taxonomy" id="1612202"/>
    <lineage>
        <taxon>Bacteria</taxon>
        <taxon>Bacillati</taxon>
        <taxon>Bacillota</taxon>
        <taxon>Bacilli</taxon>
        <taxon>Bacillales</taxon>
        <taxon>Bacillaceae</taxon>
        <taxon>Pelagirhabdus</taxon>
    </lineage>
</organism>
<feature type="transmembrane region" description="Helical" evidence="1">
    <location>
        <begin position="15"/>
        <end position="34"/>
    </location>
</feature>
<reference evidence="3" key="1">
    <citation type="submission" date="2016-09" db="EMBL/GenBank/DDBJ databases">
        <authorList>
            <person name="Varghese N."/>
            <person name="Submissions S."/>
        </authorList>
    </citation>
    <scope>NUCLEOTIDE SEQUENCE [LARGE SCALE GENOMIC DNA]</scope>
    <source>
        <strain evidence="3">S5</strain>
    </source>
</reference>
<name>A0A1G6LRC4_9BACI</name>
<proteinExistence type="predicted"/>
<dbReference type="PIRSF" id="PIRSF021383">
    <property type="entry name" value="YunB"/>
    <property type="match status" value="1"/>
</dbReference>
<accession>A0A1G6LRC4</accession>
<sequence>MRRFNRSLFISRKQIMIIALFLCLITTFVSILYINHSIKPILLNIAETRNSQYANMAMGIAVNEHLELDLKLDELIEFHYDQEGRVVSYQVNTALENRIQRNIQYQVEDFLALLEKGQLPPTHTDLDEAVMIDDVKAQTDLIEIPLGQVLGIPLLANLGPKIPVNLEVIGYVNTEVETLVTGMKINSVHIEPVVHISVEVRTIIPFGSKESRVEQSIPIGSGGYSGDVPLYYNAHPNDDIPYSFPLQPLQ</sequence>
<keyword evidence="1" id="KW-0812">Transmembrane</keyword>
<dbReference type="Proteomes" id="UP000242949">
    <property type="component" value="Unassembled WGS sequence"/>
</dbReference>
<dbReference type="RefSeq" id="WP_245719453.1">
    <property type="nucleotide sequence ID" value="NZ_FMYI01000009.1"/>
</dbReference>
<keyword evidence="3" id="KW-1185">Reference proteome</keyword>
<dbReference type="STRING" id="1612202.SAMN05421734_10944"/>
<keyword evidence="1" id="KW-0472">Membrane</keyword>
<keyword evidence="1" id="KW-1133">Transmembrane helix</keyword>
<dbReference type="EMBL" id="FMYI01000009">
    <property type="protein sequence ID" value="SDC45793.1"/>
    <property type="molecule type" value="Genomic_DNA"/>
</dbReference>
<protein>
    <submittedName>
        <fullName evidence="2">Sporulation protein YunB</fullName>
    </submittedName>
</protein>
<dbReference type="NCBIfam" id="TIGR02832">
    <property type="entry name" value="spo_yunB"/>
    <property type="match status" value="1"/>
</dbReference>
<dbReference type="AlphaFoldDB" id="A0A1G6LRC4"/>
<evidence type="ECO:0000313" key="2">
    <source>
        <dbReference type="EMBL" id="SDC45793.1"/>
    </source>
</evidence>
<dbReference type="Pfam" id="PF09560">
    <property type="entry name" value="Spore_YunB"/>
    <property type="match status" value="1"/>
</dbReference>